<evidence type="ECO:0000313" key="3">
    <source>
        <dbReference type="Proteomes" id="UP001596058"/>
    </source>
</evidence>
<name>A0ABW1CFJ8_9ACTN</name>
<dbReference type="RefSeq" id="WP_379513472.1">
    <property type="nucleotide sequence ID" value="NZ_JBHSPA010000011.1"/>
</dbReference>
<accession>A0ABW1CFJ8</accession>
<organism evidence="2 3">
    <name type="scientific">Nonomuraea insulae</name>
    <dbReference type="NCBI Taxonomy" id="1616787"/>
    <lineage>
        <taxon>Bacteria</taxon>
        <taxon>Bacillati</taxon>
        <taxon>Actinomycetota</taxon>
        <taxon>Actinomycetes</taxon>
        <taxon>Streptosporangiales</taxon>
        <taxon>Streptosporangiaceae</taxon>
        <taxon>Nonomuraea</taxon>
    </lineage>
</organism>
<gene>
    <name evidence="2" type="ORF">ACFPZ3_08785</name>
</gene>
<protein>
    <recommendedName>
        <fullName evidence="4">ESX-1 secretion-associated protein EspA/EspE-like domain-containing protein</fullName>
    </recommendedName>
</protein>
<dbReference type="Proteomes" id="UP001596058">
    <property type="component" value="Unassembled WGS sequence"/>
</dbReference>
<evidence type="ECO:0000313" key="2">
    <source>
        <dbReference type="EMBL" id="MFC5823942.1"/>
    </source>
</evidence>
<sequence>MTVPVEEGGDARGIPRPGVGESVLARPKIIVGNEDGISSQEEFDYTQDTVEEAYADHIHNKRNGGYPPEPPAAPTQAQLDEQLAGNRVDPGTAKKDLFIKIGEYEDAAGNALPSSPVERLRQELKLLRGEVGGPGLSERLTLDELSETDLGRWTAAKDLKATTDTAQSTLGQAITRIYTMYEAVVQALDETVQTAKNADQSIASGMKKK</sequence>
<comment type="caution">
    <text evidence="2">The sequence shown here is derived from an EMBL/GenBank/DDBJ whole genome shotgun (WGS) entry which is preliminary data.</text>
</comment>
<evidence type="ECO:0008006" key="4">
    <source>
        <dbReference type="Google" id="ProtNLM"/>
    </source>
</evidence>
<proteinExistence type="predicted"/>
<dbReference type="EMBL" id="JBHSPA010000011">
    <property type="protein sequence ID" value="MFC5823942.1"/>
    <property type="molecule type" value="Genomic_DNA"/>
</dbReference>
<feature type="region of interest" description="Disordered" evidence="1">
    <location>
        <begin position="1"/>
        <end position="23"/>
    </location>
</feature>
<reference evidence="3" key="1">
    <citation type="journal article" date="2019" name="Int. J. Syst. Evol. Microbiol.">
        <title>The Global Catalogue of Microorganisms (GCM) 10K type strain sequencing project: providing services to taxonomists for standard genome sequencing and annotation.</title>
        <authorList>
            <consortium name="The Broad Institute Genomics Platform"/>
            <consortium name="The Broad Institute Genome Sequencing Center for Infectious Disease"/>
            <person name="Wu L."/>
            <person name="Ma J."/>
        </authorList>
    </citation>
    <scope>NUCLEOTIDE SEQUENCE [LARGE SCALE GENOMIC DNA]</scope>
    <source>
        <strain evidence="3">CCUG 53903</strain>
    </source>
</reference>
<evidence type="ECO:0000256" key="1">
    <source>
        <dbReference type="SAM" id="MobiDB-lite"/>
    </source>
</evidence>
<keyword evidence="3" id="KW-1185">Reference proteome</keyword>